<dbReference type="RefSeq" id="WP_117987370.1">
    <property type="nucleotide sequence ID" value="NZ_CABMFG010000013.1"/>
</dbReference>
<dbReference type="SMART" id="SM00812">
    <property type="entry name" value="Alpha_L_fucos"/>
    <property type="match status" value="1"/>
</dbReference>
<accession>A0A413H5J8</accession>
<feature type="chain" id="PRO_5019501801" description="alpha-L-fucosidase" evidence="7">
    <location>
        <begin position="22"/>
        <end position="479"/>
    </location>
</feature>
<comment type="caution">
    <text evidence="9">The sequence shown here is derived from an EMBL/GenBank/DDBJ whole genome shotgun (WGS) entry which is preliminary data.</text>
</comment>
<dbReference type="InterPro" id="IPR016286">
    <property type="entry name" value="FUC_metazoa-typ"/>
</dbReference>
<dbReference type="Pfam" id="PF01120">
    <property type="entry name" value="Alpha_L_fucos"/>
    <property type="match status" value="1"/>
</dbReference>
<evidence type="ECO:0000313" key="9">
    <source>
        <dbReference type="EMBL" id="RGX78805.1"/>
    </source>
</evidence>
<dbReference type="EMBL" id="QSCF01000013">
    <property type="protein sequence ID" value="RGX78805.1"/>
    <property type="molecule type" value="Genomic_DNA"/>
</dbReference>
<evidence type="ECO:0000259" key="8">
    <source>
        <dbReference type="Pfam" id="PF01120"/>
    </source>
</evidence>
<dbReference type="InterPro" id="IPR000933">
    <property type="entry name" value="Glyco_hydro_29"/>
</dbReference>
<protein>
    <recommendedName>
        <fullName evidence="3">alpha-L-fucosidase</fullName>
        <ecNumber evidence="3">3.2.1.51</ecNumber>
    </recommendedName>
</protein>
<dbReference type="AlphaFoldDB" id="A0A413H5J8"/>
<dbReference type="PRINTS" id="PR00741">
    <property type="entry name" value="GLHYDRLASE29"/>
</dbReference>
<evidence type="ECO:0000256" key="6">
    <source>
        <dbReference type="ARBA" id="ARBA00023295"/>
    </source>
</evidence>
<keyword evidence="5" id="KW-0378">Hydrolase</keyword>
<gene>
    <name evidence="9" type="ORF">DXA68_09975</name>
</gene>
<dbReference type="OrthoDB" id="1389336at2"/>
<reference evidence="9 10" key="1">
    <citation type="submission" date="2018-08" db="EMBL/GenBank/DDBJ databases">
        <title>A genome reference for cultivated species of the human gut microbiota.</title>
        <authorList>
            <person name="Zou Y."/>
            <person name="Xue W."/>
            <person name="Luo G."/>
        </authorList>
    </citation>
    <scope>NUCLEOTIDE SEQUENCE [LARGE SCALE GENOMIC DNA]</scope>
    <source>
        <strain evidence="9 10">OF03-9BH</strain>
    </source>
</reference>
<dbReference type="InterPro" id="IPR013780">
    <property type="entry name" value="Glyco_hydro_b"/>
</dbReference>
<comment type="similarity">
    <text evidence="2">Belongs to the glycosyl hydrolase 29 family.</text>
</comment>
<keyword evidence="6" id="KW-0326">Glycosidase</keyword>
<evidence type="ECO:0000256" key="5">
    <source>
        <dbReference type="ARBA" id="ARBA00022801"/>
    </source>
</evidence>
<evidence type="ECO:0000256" key="4">
    <source>
        <dbReference type="ARBA" id="ARBA00022729"/>
    </source>
</evidence>
<organism evidence="9 10">
    <name type="scientific">Bacteroides stercorirosoris</name>
    <dbReference type="NCBI Taxonomy" id="871324"/>
    <lineage>
        <taxon>Bacteria</taxon>
        <taxon>Pseudomonadati</taxon>
        <taxon>Bacteroidota</taxon>
        <taxon>Bacteroidia</taxon>
        <taxon>Bacteroidales</taxon>
        <taxon>Bacteroidaceae</taxon>
        <taxon>Bacteroides</taxon>
    </lineage>
</organism>
<name>A0A413H5J8_9BACE</name>
<proteinExistence type="inferred from homology"/>
<dbReference type="PIRSF" id="PIRSF001092">
    <property type="entry name" value="Alpha-L-fucosidase"/>
    <property type="match status" value="1"/>
</dbReference>
<evidence type="ECO:0000256" key="3">
    <source>
        <dbReference type="ARBA" id="ARBA00012662"/>
    </source>
</evidence>
<dbReference type="Gene3D" id="3.20.20.80">
    <property type="entry name" value="Glycosidases"/>
    <property type="match status" value="1"/>
</dbReference>
<dbReference type="InterPro" id="IPR017853">
    <property type="entry name" value="GH"/>
</dbReference>
<dbReference type="InterPro" id="IPR057739">
    <property type="entry name" value="Glyco_hydro_29_N"/>
</dbReference>
<sequence>MKKITLFLISLCICFSADIHAQGKRSSIPLKHGAHRIGKRTDPEMQRWREHGLGQFIHWGLYSIPGGFWKGQYYDYAAEQIRSWDLVPNEEYDNLCNEFNPTAFDARKWARQAKEMGARYLIFTTKHHDGFCMWPSKYTDFTIANSPYKKDIVKQVVDAYNREGIDVILYFSIMDWHHPDFRGSINNPEDSLANERFKQFTRNQLLELVTNYPTLKGLWFDGTWHAAWKQEAEFADNLEKELRILKPDLIIGSRFRPDDYGKRGTDSNGDLMGDYEQGWERDLPNSKEELYGNDWDCVMTIPENQWGYHSEWKGYVKTAYDLIEMLVKSVSMDGNFVLNFGPDSKGNIRPEETRIAGEIGKWMKTNNEAIYACTASELKPQGWGYFTQKENKLYLTVFNRPINNRVKFEVPKGTIKIRKAYLLADKREMDIIDGGRNKKDDLLYQIAIPKGFTPDQPFVIVIELEDNRNDKNQYQQALT</sequence>
<dbReference type="Gene3D" id="2.60.40.1180">
    <property type="entry name" value="Golgi alpha-mannosidase II"/>
    <property type="match status" value="1"/>
</dbReference>
<dbReference type="PANTHER" id="PTHR10030:SF37">
    <property type="entry name" value="ALPHA-L-FUCOSIDASE-RELATED"/>
    <property type="match status" value="1"/>
</dbReference>
<evidence type="ECO:0000256" key="1">
    <source>
        <dbReference type="ARBA" id="ARBA00004071"/>
    </source>
</evidence>
<dbReference type="Proteomes" id="UP000286075">
    <property type="component" value="Unassembled WGS sequence"/>
</dbReference>
<dbReference type="GO" id="GO:0004560">
    <property type="term" value="F:alpha-L-fucosidase activity"/>
    <property type="evidence" value="ECO:0007669"/>
    <property type="project" value="InterPro"/>
</dbReference>
<feature type="domain" description="Glycoside hydrolase family 29 N-terminal" evidence="8">
    <location>
        <begin position="44"/>
        <end position="368"/>
    </location>
</feature>
<dbReference type="SUPFAM" id="SSF51445">
    <property type="entry name" value="(Trans)glycosidases"/>
    <property type="match status" value="1"/>
</dbReference>
<dbReference type="GO" id="GO:0016139">
    <property type="term" value="P:glycoside catabolic process"/>
    <property type="evidence" value="ECO:0007669"/>
    <property type="project" value="TreeGrafter"/>
</dbReference>
<comment type="function">
    <text evidence="1">Alpha-L-fucosidase is responsible for hydrolyzing the alpha-1,6-linked fucose joined to the reducing-end N-acetylglucosamine of the carbohydrate moieties of glycoproteins.</text>
</comment>
<evidence type="ECO:0000256" key="7">
    <source>
        <dbReference type="SAM" id="SignalP"/>
    </source>
</evidence>
<evidence type="ECO:0000256" key="2">
    <source>
        <dbReference type="ARBA" id="ARBA00007951"/>
    </source>
</evidence>
<keyword evidence="4 7" id="KW-0732">Signal</keyword>
<dbReference type="GO" id="GO:0006004">
    <property type="term" value="P:fucose metabolic process"/>
    <property type="evidence" value="ECO:0007669"/>
    <property type="project" value="InterPro"/>
</dbReference>
<dbReference type="PANTHER" id="PTHR10030">
    <property type="entry name" value="ALPHA-L-FUCOSIDASE"/>
    <property type="match status" value="1"/>
</dbReference>
<dbReference type="GO" id="GO:0005764">
    <property type="term" value="C:lysosome"/>
    <property type="evidence" value="ECO:0007669"/>
    <property type="project" value="TreeGrafter"/>
</dbReference>
<evidence type="ECO:0000313" key="10">
    <source>
        <dbReference type="Proteomes" id="UP000286075"/>
    </source>
</evidence>
<feature type="signal peptide" evidence="7">
    <location>
        <begin position="1"/>
        <end position="21"/>
    </location>
</feature>
<dbReference type="EC" id="3.2.1.51" evidence="3"/>